<dbReference type="OrthoDB" id="2338662at2759"/>
<accession>A0A5J5F350</accession>
<dbReference type="EMBL" id="VXIS01000051">
    <property type="protein sequence ID" value="KAA8910023.1"/>
    <property type="molecule type" value="Genomic_DNA"/>
</dbReference>
<name>A0A5J5F350_9PEZI</name>
<dbReference type="Proteomes" id="UP000326924">
    <property type="component" value="Unassembled WGS sequence"/>
</dbReference>
<dbReference type="SUPFAM" id="SSF51445">
    <property type="entry name" value="(Trans)glycosidases"/>
    <property type="match status" value="1"/>
</dbReference>
<gene>
    <name evidence="1" type="ORF">FN846DRAFT_940250</name>
</gene>
<evidence type="ECO:0008006" key="3">
    <source>
        <dbReference type="Google" id="ProtNLM"/>
    </source>
</evidence>
<sequence length="550" mass="60398">MSRPGGIWGSRALCMHAVCTSTYPEIASLSHLSVCRILGSPQRLGARMKLPHRVSALLVAAAHVWARTASAIDYPDNTPPKNVDVWCGKAYRATDVPFTGLVDKGWLYPPPHSDVPRLAFTCRARLKPFVKGTDARKASIVVDARISHDVGTPFPHARPVESIYVTVSVSSLQLVNTQMRLGDQVEIAVDLDKLPPRTEPYSLTCHAAASDSGPQFATASSELYWLPPSPYNGSIVQLDTSTGELVVSGNIAPGLPGANREPFFPIGYYTGWGNYLESNFGILSEIKKAGFTLVHPIPGGGSANEAWGQGGLQRFGQFLDAALEAGVWVMYDMRHTYSSSADLKMQIRAFRDHPALLLWYTADEPDGHNDPTNSTYLAYKSINALDGYHPVSFTPNCQNYFFEQYASGADIVVPDIYPVGNNVTFSTVYNTPCNRTYGCCGCDNCLGTLHDLATRIEEMKEFTRWMGTHKIFWGVSQAFGASEFWSRVPTHDEMVDMSRSAIAAGAKGMLYWASPTTDEIWKATSEIAKGMNSQTAGKWVVQEREVRTEL</sequence>
<evidence type="ECO:0000313" key="2">
    <source>
        <dbReference type="Proteomes" id="UP000326924"/>
    </source>
</evidence>
<protein>
    <recommendedName>
        <fullName evidence="3">Glycoside hydrolase superfamily</fullName>
    </recommendedName>
</protein>
<dbReference type="InParanoid" id="A0A5J5F350"/>
<comment type="caution">
    <text evidence="1">The sequence shown here is derived from an EMBL/GenBank/DDBJ whole genome shotgun (WGS) entry which is preliminary data.</text>
</comment>
<keyword evidence="2" id="KW-1185">Reference proteome</keyword>
<dbReference type="InterPro" id="IPR017853">
    <property type="entry name" value="GH"/>
</dbReference>
<evidence type="ECO:0000313" key="1">
    <source>
        <dbReference type="EMBL" id="KAA8910023.1"/>
    </source>
</evidence>
<reference evidence="1 2" key="1">
    <citation type="submission" date="2019-09" db="EMBL/GenBank/DDBJ databases">
        <title>Draft genome of the ectomycorrhizal ascomycete Sphaerosporella brunnea.</title>
        <authorList>
            <consortium name="DOE Joint Genome Institute"/>
            <person name="Benucci G.M."/>
            <person name="Marozzi G."/>
            <person name="Antonielli L."/>
            <person name="Sanchez S."/>
            <person name="Marco P."/>
            <person name="Wang X."/>
            <person name="Falini L.B."/>
            <person name="Barry K."/>
            <person name="Haridas S."/>
            <person name="Lipzen A."/>
            <person name="Labutti K."/>
            <person name="Grigoriev I.V."/>
            <person name="Murat C."/>
            <person name="Martin F."/>
            <person name="Albertini E."/>
            <person name="Donnini D."/>
            <person name="Bonito G."/>
        </authorList>
    </citation>
    <scope>NUCLEOTIDE SEQUENCE [LARGE SCALE GENOMIC DNA]</scope>
    <source>
        <strain evidence="1 2">Sb_GMNB300</strain>
    </source>
</reference>
<organism evidence="1 2">
    <name type="scientific">Sphaerosporella brunnea</name>
    <dbReference type="NCBI Taxonomy" id="1250544"/>
    <lineage>
        <taxon>Eukaryota</taxon>
        <taxon>Fungi</taxon>
        <taxon>Dikarya</taxon>
        <taxon>Ascomycota</taxon>
        <taxon>Pezizomycotina</taxon>
        <taxon>Pezizomycetes</taxon>
        <taxon>Pezizales</taxon>
        <taxon>Pyronemataceae</taxon>
        <taxon>Sphaerosporella</taxon>
    </lineage>
</organism>
<dbReference type="Gene3D" id="3.20.20.80">
    <property type="entry name" value="Glycosidases"/>
    <property type="match status" value="1"/>
</dbReference>
<proteinExistence type="predicted"/>
<dbReference type="AlphaFoldDB" id="A0A5J5F350"/>